<accession>A0A1Y2BTT8</accession>
<dbReference type="InterPro" id="IPR053793">
    <property type="entry name" value="PB1-like"/>
</dbReference>
<organism evidence="7 8">
    <name type="scientific">Rhizoclosmatium globosum</name>
    <dbReference type="NCBI Taxonomy" id="329046"/>
    <lineage>
        <taxon>Eukaryota</taxon>
        <taxon>Fungi</taxon>
        <taxon>Fungi incertae sedis</taxon>
        <taxon>Chytridiomycota</taxon>
        <taxon>Chytridiomycota incertae sedis</taxon>
        <taxon>Chytridiomycetes</taxon>
        <taxon>Chytridiales</taxon>
        <taxon>Chytriomycetaceae</taxon>
        <taxon>Rhizoclosmatium</taxon>
    </lineage>
</organism>
<feature type="domain" description="CBS" evidence="5">
    <location>
        <begin position="102"/>
        <end position="159"/>
    </location>
</feature>
<dbReference type="EMBL" id="MCGO01000045">
    <property type="protein sequence ID" value="ORY38161.1"/>
    <property type="molecule type" value="Genomic_DNA"/>
</dbReference>
<dbReference type="Pfam" id="PF00571">
    <property type="entry name" value="CBS"/>
    <property type="match status" value="2"/>
</dbReference>
<dbReference type="SMART" id="SM00116">
    <property type="entry name" value="CBS"/>
    <property type="match status" value="2"/>
</dbReference>
<proteinExistence type="predicted"/>
<protein>
    <recommendedName>
        <fullName evidence="9">CBS-domain-containing protein</fullName>
    </recommendedName>
</protein>
<dbReference type="SUPFAM" id="SSF54631">
    <property type="entry name" value="CBS-domain pair"/>
    <property type="match status" value="1"/>
</dbReference>
<keyword evidence="4" id="KW-0472">Membrane</keyword>
<dbReference type="InterPro" id="IPR000644">
    <property type="entry name" value="CBS_dom"/>
</dbReference>
<sequence>MTRDPVKVLASDAATSALNAMIAGQFRHLPVLDKDNVVIGLLDVTKCLYDSLEKLESVYANTRRDAVQGLGNLCGIFTSKDLVLRVLAANLDPLTTTVARVMTPHPECVTPETPVLEALRKMHLGRYLHLPVIDSQGVIEGLVDVLKLTYTTLSQLSQIQSGDGTGSDGPVWDRFWEDASILSAEGQYVPPSQKPRPISRPNTLQRGGGGPKERKPSSSFLHDETGTIFPDESASVVAMEASRPPSGYSARAQSVLSHAHSIKEGMFAFKLRDFEAGTTHRFTASMDSVKALEELVNTKLGITVGEGEESRSRVCYLDDEDDVVVLDGDADLIEAVEIANRCGWGRLVVFSETQRGMHENKTWGKSTVAITEKDKSVSKKKSGDVGTRMVTVKEVEQMEAMVAPAIVGAGIAVVCAFLLGRAFK</sequence>
<keyword evidence="8" id="KW-1185">Reference proteome</keyword>
<dbReference type="InterPro" id="IPR051462">
    <property type="entry name" value="CBS_domain-containing"/>
</dbReference>
<dbReference type="AlphaFoldDB" id="A0A1Y2BTT8"/>
<dbReference type="Pfam" id="PF00564">
    <property type="entry name" value="PB1"/>
    <property type="match status" value="1"/>
</dbReference>
<feature type="compositionally biased region" description="Basic and acidic residues" evidence="3">
    <location>
        <begin position="211"/>
        <end position="225"/>
    </location>
</feature>
<dbReference type="Proteomes" id="UP000193642">
    <property type="component" value="Unassembled WGS sequence"/>
</dbReference>
<reference evidence="7 8" key="1">
    <citation type="submission" date="2016-07" db="EMBL/GenBank/DDBJ databases">
        <title>Pervasive Adenine N6-methylation of Active Genes in Fungi.</title>
        <authorList>
            <consortium name="DOE Joint Genome Institute"/>
            <person name="Mondo S.J."/>
            <person name="Dannebaum R.O."/>
            <person name="Kuo R.C."/>
            <person name="Labutti K."/>
            <person name="Haridas S."/>
            <person name="Kuo A."/>
            <person name="Salamov A."/>
            <person name="Ahrendt S.R."/>
            <person name="Lipzen A."/>
            <person name="Sullivan W."/>
            <person name="Andreopoulos W.B."/>
            <person name="Clum A."/>
            <person name="Lindquist E."/>
            <person name="Daum C."/>
            <person name="Ramamoorthy G.K."/>
            <person name="Gryganskyi A."/>
            <person name="Culley D."/>
            <person name="Magnuson J.K."/>
            <person name="James T.Y."/>
            <person name="O'Malley M.A."/>
            <person name="Stajich J.E."/>
            <person name="Spatafora J.W."/>
            <person name="Visel A."/>
            <person name="Grigoriev I.V."/>
        </authorList>
    </citation>
    <scope>NUCLEOTIDE SEQUENCE [LARGE SCALE GENOMIC DNA]</scope>
    <source>
        <strain evidence="7 8">JEL800</strain>
    </source>
</reference>
<keyword evidence="4" id="KW-1133">Transmembrane helix</keyword>
<dbReference type="PANTHER" id="PTHR48108:SF26">
    <property type="entry name" value="CBS DOMAIN-CONTAINING PROTEIN DDB_G0289609"/>
    <property type="match status" value="1"/>
</dbReference>
<gene>
    <name evidence="7" type="ORF">BCR33DRAFT_720872</name>
</gene>
<keyword evidence="2" id="KW-0129">CBS domain</keyword>
<evidence type="ECO:0000256" key="3">
    <source>
        <dbReference type="SAM" id="MobiDB-lite"/>
    </source>
</evidence>
<keyword evidence="1" id="KW-0677">Repeat</keyword>
<evidence type="ECO:0000256" key="1">
    <source>
        <dbReference type="ARBA" id="ARBA00022737"/>
    </source>
</evidence>
<dbReference type="InterPro" id="IPR046342">
    <property type="entry name" value="CBS_dom_sf"/>
</dbReference>
<dbReference type="Gene3D" id="3.10.580.10">
    <property type="entry name" value="CBS-domain"/>
    <property type="match status" value="2"/>
</dbReference>
<evidence type="ECO:0000313" key="8">
    <source>
        <dbReference type="Proteomes" id="UP000193642"/>
    </source>
</evidence>
<feature type="transmembrane region" description="Helical" evidence="4">
    <location>
        <begin position="401"/>
        <end position="420"/>
    </location>
</feature>
<dbReference type="SUPFAM" id="SSF54277">
    <property type="entry name" value="CAD &amp; PB1 domains"/>
    <property type="match status" value="1"/>
</dbReference>
<dbReference type="InterPro" id="IPR000270">
    <property type="entry name" value="PB1_dom"/>
</dbReference>
<evidence type="ECO:0008006" key="9">
    <source>
        <dbReference type="Google" id="ProtNLM"/>
    </source>
</evidence>
<feature type="domain" description="CBS" evidence="5">
    <location>
        <begin position="1"/>
        <end position="57"/>
    </location>
</feature>
<dbReference type="PROSITE" id="PS51745">
    <property type="entry name" value="PB1"/>
    <property type="match status" value="1"/>
</dbReference>
<feature type="region of interest" description="Disordered" evidence="3">
    <location>
        <begin position="186"/>
        <end position="226"/>
    </location>
</feature>
<comment type="caution">
    <text evidence="7">The sequence shown here is derived from an EMBL/GenBank/DDBJ whole genome shotgun (WGS) entry which is preliminary data.</text>
</comment>
<evidence type="ECO:0000256" key="4">
    <source>
        <dbReference type="SAM" id="Phobius"/>
    </source>
</evidence>
<dbReference type="PROSITE" id="PS51371">
    <property type="entry name" value="CBS"/>
    <property type="match status" value="2"/>
</dbReference>
<name>A0A1Y2BTT8_9FUNG</name>
<keyword evidence="4" id="KW-0812">Transmembrane</keyword>
<dbReference type="PANTHER" id="PTHR48108">
    <property type="entry name" value="CBS DOMAIN-CONTAINING PROTEIN CBSX2, CHLOROPLASTIC"/>
    <property type="match status" value="1"/>
</dbReference>
<evidence type="ECO:0000259" key="6">
    <source>
        <dbReference type="PROSITE" id="PS51745"/>
    </source>
</evidence>
<evidence type="ECO:0000259" key="5">
    <source>
        <dbReference type="PROSITE" id="PS51371"/>
    </source>
</evidence>
<feature type="domain" description="PB1" evidence="6">
    <location>
        <begin position="264"/>
        <end position="352"/>
    </location>
</feature>
<dbReference type="STRING" id="329046.A0A1Y2BTT8"/>
<evidence type="ECO:0000313" key="7">
    <source>
        <dbReference type="EMBL" id="ORY38161.1"/>
    </source>
</evidence>
<dbReference type="OrthoDB" id="418595at2759"/>
<evidence type="ECO:0000256" key="2">
    <source>
        <dbReference type="PROSITE-ProRule" id="PRU00703"/>
    </source>
</evidence>